<evidence type="ECO:0000256" key="2">
    <source>
        <dbReference type="ARBA" id="ARBA00022448"/>
    </source>
</evidence>
<dbReference type="EMBL" id="JBHSLC010000006">
    <property type="protein sequence ID" value="MFC5354279.1"/>
    <property type="molecule type" value="Genomic_DNA"/>
</dbReference>
<dbReference type="Gene3D" id="2.70.50.60">
    <property type="entry name" value="abc- transporter (atp binding component) like domain"/>
    <property type="match status" value="1"/>
</dbReference>
<evidence type="ECO:0000313" key="8">
    <source>
        <dbReference type="Proteomes" id="UP001596166"/>
    </source>
</evidence>
<name>A0ABW0G155_9PROT</name>
<dbReference type="InterPro" id="IPR003439">
    <property type="entry name" value="ABC_transporter-like_ATP-bd"/>
</dbReference>
<dbReference type="InterPro" id="IPR015860">
    <property type="entry name" value="ABC_transpr_TagH-like"/>
</dbReference>
<dbReference type="PANTHER" id="PTHR46743">
    <property type="entry name" value="TEICHOIC ACIDS EXPORT ATP-BINDING PROTEIN TAGH"/>
    <property type="match status" value="1"/>
</dbReference>
<keyword evidence="8" id="KW-1185">Reference proteome</keyword>
<feature type="compositionally biased region" description="Basic and acidic residues" evidence="5">
    <location>
        <begin position="252"/>
        <end position="269"/>
    </location>
</feature>
<dbReference type="InterPro" id="IPR003593">
    <property type="entry name" value="AAA+_ATPase"/>
</dbReference>
<dbReference type="RefSeq" id="WP_376994022.1">
    <property type="nucleotide sequence ID" value="NZ_JBHSLC010000006.1"/>
</dbReference>
<comment type="caution">
    <text evidence="7">The sequence shown here is derived from an EMBL/GenBank/DDBJ whole genome shotgun (WGS) entry which is preliminary data.</text>
</comment>
<dbReference type="PROSITE" id="PS50893">
    <property type="entry name" value="ABC_TRANSPORTER_2"/>
    <property type="match status" value="1"/>
</dbReference>
<evidence type="ECO:0000259" key="6">
    <source>
        <dbReference type="PROSITE" id="PS50893"/>
    </source>
</evidence>
<evidence type="ECO:0000256" key="3">
    <source>
        <dbReference type="ARBA" id="ARBA00022741"/>
    </source>
</evidence>
<dbReference type="SUPFAM" id="SSF52540">
    <property type="entry name" value="P-loop containing nucleoside triphosphate hydrolases"/>
    <property type="match status" value="1"/>
</dbReference>
<evidence type="ECO:0000256" key="1">
    <source>
        <dbReference type="ARBA" id="ARBA00005417"/>
    </source>
</evidence>
<evidence type="ECO:0000256" key="5">
    <source>
        <dbReference type="SAM" id="MobiDB-lite"/>
    </source>
</evidence>
<keyword evidence="2" id="KW-0813">Transport</keyword>
<protein>
    <submittedName>
        <fullName evidence="7">ABC transporter ATP-binding protein</fullName>
    </submittedName>
</protein>
<feature type="region of interest" description="Disordered" evidence="5">
    <location>
        <begin position="252"/>
        <end position="287"/>
    </location>
</feature>
<dbReference type="InterPro" id="IPR029439">
    <property type="entry name" value="Wzt_C"/>
</dbReference>
<dbReference type="PANTHER" id="PTHR46743:SF2">
    <property type="entry name" value="TEICHOIC ACIDS EXPORT ATP-BINDING PROTEIN TAGH"/>
    <property type="match status" value="1"/>
</dbReference>
<dbReference type="CDD" id="cd03220">
    <property type="entry name" value="ABC_KpsT_Wzt"/>
    <property type="match status" value="1"/>
</dbReference>
<dbReference type="Gene3D" id="3.40.50.300">
    <property type="entry name" value="P-loop containing nucleotide triphosphate hydrolases"/>
    <property type="match status" value="1"/>
</dbReference>
<dbReference type="InterPro" id="IPR050683">
    <property type="entry name" value="Bact_Polysacc_Export_ATP-bd"/>
</dbReference>
<keyword evidence="4 7" id="KW-0067">ATP-binding</keyword>
<dbReference type="CDD" id="cd10147">
    <property type="entry name" value="Wzt_C-like"/>
    <property type="match status" value="1"/>
</dbReference>
<dbReference type="SMART" id="SM00382">
    <property type="entry name" value="AAA"/>
    <property type="match status" value="1"/>
</dbReference>
<evidence type="ECO:0000256" key="4">
    <source>
        <dbReference type="ARBA" id="ARBA00022840"/>
    </source>
</evidence>
<accession>A0ABW0G155</accession>
<keyword evidence="3" id="KW-0547">Nucleotide-binding</keyword>
<dbReference type="InterPro" id="IPR027417">
    <property type="entry name" value="P-loop_NTPase"/>
</dbReference>
<reference evidence="8" key="1">
    <citation type="journal article" date="2019" name="Int. J. Syst. Evol. Microbiol.">
        <title>The Global Catalogue of Microorganisms (GCM) 10K type strain sequencing project: providing services to taxonomists for standard genome sequencing and annotation.</title>
        <authorList>
            <consortium name="The Broad Institute Genomics Platform"/>
            <consortium name="The Broad Institute Genome Sequencing Center for Infectious Disease"/>
            <person name="Wu L."/>
            <person name="Ma J."/>
        </authorList>
    </citation>
    <scope>NUCLEOTIDE SEQUENCE [LARGE SCALE GENOMIC DNA]</scope>
    <source>
        <strain evidence="8">CCUG 58760</strain>
    </source>
</reference>
<proteinExistence type="inferred from homology"/>
<comment type="similarity">
    <text evidence="1">Belongs to the ABC transporter superfamily.</text>
</comment>
<dbReference type="Pfam" id="PF00005">
    <property type="entry name" value="ABC_tran"/>
    <property type="match status" value="1"/>
</dbReference>
<gene>
    <name evidence="7" type="ORF">ACFPMG_04595</name>
</gene>
<dbReference type="Proteomes" id="UP001596166">
    <property type="component" value="Unassembled WGS sequence"/>
</dbReference>
<organism evidence="7 8">
    <name type="scientific">Azospirillum himalayense</name>
    <dbReference type="NCBI Taxonomy" id="654847"/>
    <lineage>
        <taxon>Bacteria</taxon>
        <taxon>Pseudomonadati</taxon>
        <taxon>Pseudomonadota</taxon>
        <taxon>Alphaproteobacteria</taxon>
        <taxon>Rhodospirillales</taxon>
        <taxon>Azospirillaceae</taxon>
        <taxon>Azospirillum</taxon>
    </lineage>
</organism>
<dbReference type="GO" id="GO:0005524">
    <property type="term" value="F:ATP binding"/>
    <property type="evidence" value="ECO:0007669"/>
    <property type="project" value="UniProtKB-KW"/>
</dbReference>
<sequence>MTARSDPATAPLLTVSDVSKNYELHRSPGARFLRQLLGPLSPVNPRLFPAVRDVSFELFPGEAIAVLGRNGAGKSTLLQLITGLLKPSTGRIALPPRVIGLLELGSGFNPDFTGRENIWINAAILGLRREEIKAKLDEIIAFAEIGDYIDQPVRTYSSGMFLRLAFGVATAASPDLLLVDEVLAVGDIFFRQKCYDRLRVMREGGTAIVLVTHSLTDAAEFCDRGLVLSEGRMAFYGDAVEAVEYYMHHEREARTGTRAPRKELARTDGDAAQGETGEDGRPHWLDDPMSIDLSSMAQIGDPDSATVERLFITDLEGHPTRVFHQGDWVRIHASFLVHAPVKRAILGIAIRNEKNILVHGKNGLNVREDSPTDVQPGTRLELVYDVKLDVGMGEYTLDLALAEIDDLVFARRGELPPEDLAPHVIMLRVINGTGAISVITQRRGNGATFSHYGLADLPNHMTAHAFTAAKQQTVGAPSC</sequence>
<dbReference type="Pfam" id="PF14524">
    <property type="entry name" value="Wzt_C"/>
    <property type="match status" value="1"/>
</dbReference>
<feature type="domain" description="ABC transporter" evidence="6">
    <location>
        <begin position="13"/>
        <end position="255"/>
    </location>
</feature>
<evidence type="ECO:0000313" key="7">
    <source>
        <dbReference type="EMBL" id="MFC5354279.1"/>
    </source>
</evidence>